<dbReference type="EMBL" id="FNLL01000003">
    <property type="protein sequence ID" value="SDT93474.1"/>
    <property type="molecule type" value="Genomic_DNA"/>
</dbReference>
<accession>A0A1H2EEK7</accession>
<proteinExistence type="predicted"/>
<protein>
    <submittedName>
        <fullName evidence="2">Uncharacterized protein</fullName>
    </submittedName>
</protein>
<feature type="coiled-coil region" evidence="1">
    <location>
        <begin position="7"/>
        <end position="34"/>
    </location>
</feature>
<evidence type="ECO:0000313" key="3">
    <source>
        <dbReference type="Proteomes" id="UP000199608"/>
    </source>
</evidence>
<dbReference type="AlphaFoldDB" id="A0A1H2EEK7"/>
<evidence type="ECO:0000256" key="1">
    <source>
        <dbReference type="SAM" id="Coils"/>
    </source>
</evidence>
<keyword evidence="1" id="KW-0175">Coiled coil</keyword>
<keyword evidence="3" id="KW-1185">Reference proteome</keyword>
<sequence length="112" mass="12923">MNTEIAVENKKRRIREAKIEADRAVQEKRLLMKQDDIKSKITLDRICVSKSGKECRQDRQFEHFFGTSGRADHPRNGTKRLSNRIIRSGPQVANRPCTGSNLYRINLVSDKP</sequence>
<reference evidence="3" key="1">
    <citation type="submission" date="2016-10" db="EMBL/GenBank/DDBJ databases">
        <authorList>
            <person name="Varghese N."/>
            <person name="Submissions S."/>
        </authorList>
    </citation>
    <scope>NUCLEOTIDE SEQUENCE [LARGE SCALE GENOMIC DNA]</scope>
    <source>
        <strain evidence="3">DSM 3384</strain>
    </source>
</reference>
<evidence type="ECO:0000313" key="2">
    <source>
        <dbReference type="EMBL" id="SDT93474.1"/>
    </source>
</evidence>
<name>A0A1H2EEK7_9BACT</name>
<organism evidence="2 3">
    <name type="scientific">Desulfobacula phenolica</name>
    <dbReference type="NCBI Taxonomy" id="90732"/>
    <lineage>
        <taxon>Bacteria</taxon>
        <taxon>Pseudomonadati</taxon>
        <taxon>Thermodesulfobacteriota</taxon>
        <taxon>Desulfobacteria</taxon>
        <taxon>Desulfobacterales</taxon>
        <taxon>Desulfobacteraceae</taxon>
        <taxon>Desulfobacula</taxon>
    </lineage>
</organism>
<gene>
    <name evidence="2" type="ORF">SAMN04487931_10352</name>
</gene>
<dbReference type="Proteomes" id="UP000199608">
    <property type="component" value="Unassembled WGS sequence"/>
</dbReference>